<evidence type="ECO:0000313" key="2">
    <source>
        <dbReference type="Proteomes" id="UP000053676"/>
    </source>
</evidence>
<sequence length="65" mass="7629">MAMTAHRSIHMRQSIVSFLRWRLPSLLDLRSRLERFSKLTVATVFREALGRTRVETEKITNDAID</sequence>
<proteinExistence type="predicted"/>
<reference evidence="2" key="1">
    <citation type="journal article" date="2014" name="Nat. Genet.">
        <title>Genome of the human hookworm Necator americanus.</title>
        <authorList>
            <person name="Tang Y.T."/>
            <person name="Gao X."/>
            <person name="Rosa B.A."/>
            <person name="Abubucker S."/>
            <person name="Hallsworth-Pepin K."/>
            <person name="Martin J."/>
            <person name="Tyagi R."/>
            <person name="Heizer E."/>
            <person name="Zhang X."/>
            <person name="Bhonagiri-Palsikar V."/>
            <person name="Minx P."/>
            <person name="Warren W.C."/>
            <person name="Wang Q."/>
            <person name="Zhan B."/>
            <person name="Hotez P.J."/>
            <person name="Sternberg P.W."/>
            <person name="Dougall A."/>
            <person name="Gaze S.T."/>
            <person name="Mulvenna J."/>
            <person name="Sotillo J."/>
            <person name="Ranganathan S."/>
            <person name="Rabelo E.M."/>
            <person name="Wilson R.K."/>
            <person name="Felgner P.L."/>
            <person name="Bethony J."/>
            <person name="Hawdon J.M."/>
            <person name="Gasser R.B."/>
            <person name="Loukas A."/>
            <person name="Mitreva M."/>
        </authorList>
    </citation>
    <scope>NUCLEOTIDE SEQUENCE [LARGE SCALE GENOMIC DNA]</scope>
</reference>
<gene>
    <name evidence="1" type="ORF">NECAME_03918</name>
</gene>
<dbReference type="Proteomes" id="UP000053676">
    <property type="component" value="Unassembled WGS sequence"/>
</dbReference>
<protein>
    <submittedName>
        <fullName evidence="1">Uncharacterized protein</fullName>
    </submittedName>
</protein>
<organism evidence="1 2">
    <name type="scientific">Necator americanus</name>
    <name type="common">Human hookworm</name>
    <dbReference type="NCBI Taxonomy" id="51031"/>
    <lineage>
        <taxon>Eukaryota</taxon>
        <taxon>Metazoa</taxon>
        <taxon>Ecdysozoa</taxon>
        <taxon>Nematoda</taxon>
        <taxon>Chromadorea</taxon>
        <taxon>Rhabditida</taxon>
        <taxon>Rhabditina</taxon>
        <taxon>Rhabditomorpha</taxon>
        <taxon>Strongyloidea</taxon>
        <taxon>Ancylostomatidae</taxon>
        <taxon>Bunostominae</taxon>
        <taxon>Necator</taxon>
    </lineage>
</organism>
<dbReference type="KEGG" id="nai:NECAME_03918"/>
<dbReference type="EMBL" id="KI660334">
    <property type="protein sequence ID" value="ETN74786.1"/>
    <property type="molecule type" value="Genomic_DNA"/>
</dbReference>
<name>W2T0N7_NECAM</name>
<evidence type="ECO:0000313" key="1">
    <source>
        <dbReference type="EMBL" id="ETN74786.1"/>
    </source>
</evidence>
<dbReference type="AlphaFoldDB" id="W2T0N7"/>
<keyword evidence="2" id="KW-1185">Reference proteome</keyword>
<accession>W2T0N7</accession>